<keyword evidence="3" id="KW-0813">Transport</keyword>
<accession>A0A9D1LEJ7</accession>
<comment type="similarity">
    <text evidence="2">In the N-terminal section; belongs to the zinc metallo-hydrolase group 3 family.</text>
</comment>
<dbReference type="PIRSF" id="PIRSF005243">
    <property type="entry name" value="ROO"/>
    <property type="match status" value="1"/>
</dbReference>
<dbReference type="PANTHER" id="PTHR32145">
    <property type="entry name" value="DIFLAVIN FLAVOPROTEIN A 2-RELATED"/>
    <property type="match status" value="1"/>
</dbReference>
<dbReference type="Gene3D" id="3.60.15.10">
    <property type="entry name" value="Ribonuclease Z/Hydroxyacylglutathione hydrolase-like"/>
    <property type="match status" value="1"/>
</dbReference>
<protein>
    <submittedName>
        <fullName evidence="6">FprA family A-type flavoprotein</fullName>
    </submittedName>
</protein>
<dbReference type="CDD" id="cd07709">
    <property type="entry name" value="flavodiiron_proteins_MBL-fold"/>
    <property type="match status" value="1"/>
</dbReference>
<evidence type="ECO:0000256" key="4">
    <source>
        <dbReference type="ARBA" id="ARBA00022982"/>
    </source>
</evidence>
<dbReference type="AlphaFoldDB" id="A0A9D1LEJ7"/>
<evidence type="ECO:0000313" key="6">
    <source>
        <dbReference type="EMBL" id="HIU35921.1"/>
    </source>
</evidence>
<dbReference type="InterPro" id="IPR036866">
    <property type="entry name" value="RibonucZ/Hydroxyglut_hydro"/>
</dbReference>
<dbReference type="PROSITE" id="PS00201">
    <property type="entry name" value="FLAVODOXIN"/>
    <property type="match status" value="1"/>
</dbReference>
<dbReference type="GO" id="GO:0016651">
    <property type="term" value="F:oxidoreductase activity, acting on NAD(P)H"/>
    <property type="evidence" value="ECO:0007669"/>
    <property type="project" value="UniProtKB-ARBA"/>
</dbReference>
<dbReference type="InterPro" id="IPR016440">
    <property type="entry name" value="Rubredoxin-O_OxRdtase"/>
</dbReference>
<dbReference type="Proteomes" id="UP000824071">
    <property type="component" value="Unassembled WGS sequence"/>
</dbReference>
<dbReference type="SUPFAM" id="SSF56281">
    <property type="entry name" value="Metallo-hydrolase/oxidoreductase"/>
    <property type="match status" value="1"/>
</dbReference>
<evidence type="ECO:0000256" key="1">
    <source>
        <dbReference type="ARBA" id="ARBA00001962"/>
    </source>
</evidence>
<dbReference type="Gene3D" id="3.40.50.360">
    <property type="match status" value="1"/>
</dbReference>
<dbReference type="InterPro" id="IPR051285">
    <property type="entry name" value="NADH_oxidoreductase_modular"/>
</dbReference>
<dbReference type="SMART" id="SM00849">
    <property type="entry name" value="Lactamase_B"/>
    <property type="match status" value="1"/>
</dbReference>
<keyword evidence="4" id="KW-0249">Electron transport</keyword>
<dbReference type="GO" id="GO:0009055">
    <property type="term" value="F:electron transfer activity"/>
    <property type="evidence" value="ECO:0007669"/>
    <property type="project" value="InterPro"/>
</dbReference>
<evidence type="ECO:0000313" key="7">
    <source>
        <dbReference type="Proteomes" id="UP000824071"/>
    </source>
</evidence>
<dbReference type="PANTHER" id="PTHR32145:SF20">
    <property type="entry name" value="FLAVOPROTEIN"/>
    <property type="match status" value="1"/>
</dbReference>
<evidence type="ECO:0000256" key="2">
    <source>
        <dbReference type="ARBA" id="ARBA00007121"/>
    </source>
</evidence>
<dbReference type="InterPro" id="IPR008254">
    <property type="entry name" value="Flavodoxin/NO_synth"/>
</dbReference>
<comment type="cofactor">
    <cofactor evidence="1">
        <name>Fe cation</name>
        <dbReference type="ChEBI" id="CHEBI:24875"/>
    </cofactor>
</comment>
<dbReference type="SUPFAM" id="SSF52218">
    <property type="entry name" value="Flavoproteins"/>
    <property type="match status" value="1"/>
</dbReference>
<sequence>MHCTRKLTEDLIYIGGSDRRLARFENMYPLPNGVSYNAYFLDDEKIAILDTVDRAVEERYLENIAFLLQGRTPDYVIVNHMEPDHCASLGALCARYPSLQIVCTAKAAALIAQFFDEALASRCITVKDGDTLALGRHTLSFYTAPMVHWPEVMVTYDACDRVLFSADAFGTFGALGGALFADETGFDGAAFSEARRYYTNIVGKYGPQVLALLKKAEALDIRLICPLHGPVWRRDLDRLVGAYRTWASYAPEEAGVLIVYGSIYGGTQNAAEILASRLADRGVTNLAVYDVSATDLSYLVAEAFRYSHLVFAASTYNNAIFTPMETLLLDLQAHALKNRTVATMENGSWAPQSGKKMRELLAAMPGNTLLEETVSLRSTVKENNLPDIDALAGAIADSLQNA</sequence>
<organism evidence="6 7">
    <name type="scientific">Candidatus Fimenecus excrementigallinarum</name>
    <dbReference type="NCBI Taxonomy" id="2840816"/>
    <lineage>
        <taxon>Bacteria</taxon>
        <taxon>Bacillati</taxon>
        <taxon>Bacillota</taxon>
        <taxon>Clostridia</taxon>
        <taxon>Candidatus Fimenecus</taxon>
    </lineage>
</organism>
<dbReference type="InterPro" id="IPR029039">
    <property type="entry name" value="Flavoprotein-like_sf"/>
</dbReference>
<reference evidence="6" key="2">
    <citation type="journal article" date="2021" name="PeerJ">
        <title>Extensive microbial diversity within the chicken gut microbiome revealed by metagenomics and culture.</title>
        <authorList>
            <person name="Gilroy R."/>
            <person name="Ravi A."/>
            <person name="Getino M."/>
            <person name="Pursley I."/>
            <person name="Horton D.L."/>
            <person name="Alikhan N.F."/>
            <person name="Baker D."/>
            <person name="Gharbi K."/>
            <person name="Hall N."/>
            <person name="Watson M."/>
            <person name="Adriaenssens E.M."/>
            <person name="Foster-Nyarko E."/>
            <person name="Jarju S."/>
            <person name="Secka A."/>
            <person name="Antonio M."/>
            <person name="Oren A."/>
            <person name="Chaudhuri R.R."/>
            <person name="La Ragione R."/>
            <person name="Hildebrand F."/>
            <person name="Pallen M.J."/>
        </authorList>
    </citation>
    <scope>NUCLEOTIDE SEQUENCE</scope>
    <source>
        <strain evidence="6">ChiGjej1B1-19959</strain>
    </source>
</reference>
<dbReference type="InterPro" id="IPR001226">
    <property type="entry name" value="Flavodoxin_CS"/>
</dbReference>
<reference evidence="6" key="1">
    <citation type="submission" date="2020-10" db="EMBL/GenBank/DDBJ databases">
        <authorList>
            <person name="Gilroy R."/>
        </authorList>
    </citation>
    <scope>NUCLEOTIDE SEQUENCE</scope>
    <source>
        <strain evidence="6">ChiGjej1B1-19959</strain>
    </source>
</reference>
<dbReference type="PROSITE" id="PS50902">
    <property type="entry name" value="FLAVODOXIN_LIKE"/>
    <property type="match status" value="1"/>
</dbReference>
<dbReference type="InterPro" id="IPR045761">
    <property type="entry name" value="ODP_dom"/>
</dbReference>
<proteinExistence type="inferred from homology"/>
<dbReference type="GO" id="GO:0046872">
    <property type="term" value="F:metal ion binding"/>
    <property type="evidence" value="ECO:0007669"/>
    <property type="project" value="InterPro"/>
</dbReference>
<evidence type="ECO:0000259" key="5">
    <source>
        <dbReference type="PROSITE" id="PS50902"/>
    </source>
</evidence>
<dbReference type="InterPro" id="IPR001279">
    <property type="entry name" value="Metallo-B-lactamas"/>
</dbReference>
<feature type="domain" description="Flavodoxin-like" evidence="5">
    <location>
        <begin position="256"/>
        <end position="396"/>
    </location>
</feature>
<dbReference type="EMBL" id="DVMW01000030">
    <property type="protein sequence ID" value="HIU35921.1"/>
    <property type="molecule type" value="Genomic_DNA"/>
</dbReference>
<name>A0A9D1LEJ7_9FIRM</name>
<comment type="caution">
    <text evidence="6">The sequence shown here is derived from an EMBL/GenBank/DDBJ whole genome shotgun (WGS) entry which is preliminary data.</text>
</comment>
<gene>
    <name evidence="6" type="ORF">IAC53_04845</name>
</gene>
<dbReference type="Pfam" id="PF19583">
    <property type="entry name" value="ODP"/>
    <property type="match status" value="1"/>
</dbReference>
<dbReference type="GO" id="GO:0010181">
    <property type="term" value="F:FMN binding"/>
    <property type="evidence" value="ECO:0007669"/>
    <property type="project" value="InterPro"/>
</dbReference>
<evidence type="ECO:0000256" key="3">
    <source>
        <dbReference type="ARBA" id="ARBA00022448"/>
    </source>
</evidence>